<dbReference type="eggNOG" id="ENOG502SCT6">
    <property type="taxonomic scope" value="Eukaryota"/>
</dbReference>
<reference evidence="2 3" key="1">
    <citation type="journal article" date="2013" name="MBio">
        <title>Genome sequencing of the plant pathogen Taphrina deformans, the causal agent of peach leaf curl.</title>
        <authorList>
            <person name="Cisse O.H."/>
            <person name="Almeida J.M.G.C.F."/>
            <person name="Fonseca A."/>
            <person name="Kumar A.A."/>
            <person name="Salojaervi J."/>
            <person name="Overmyer K."/>
            <person name="Hauser P.M."/>
            <person name="Pagni M."/>
        </authorList>
    </citation>
    <scope>NUCLEOTIDE SEQUENCE [LARGE SCALE GENOMIC DNA]</scope>
    <source>
        <strain evidence="3">PYCC 5710 / ATCC 11124 / CBS 356.35 / IMI 108563 / JCM 9778 / NBRC 8474</strain>
    </source>
</reference>
<dbReference type="AlphaFoldDB" id="R4XBB1"/>
<evidence type="ECO:0000313" key="3">
    <source>
        <dbReference type="Proteomes" id="UP000013776"/>
    </source>
</evidence>
<organism evidence="2 3">
    <name type="scientific">Taphrina deformans (strain PYCC 5710 / ATCC 11124 / CBS 356.35 / IMI 108563 / JCM 9778 / NBRC 8474)</name>
    <name type="common">Peach leaf curl fungus</name>
    <name type="synonym">Lalaria deformans</name>
    <dbReference type="NCBI Taxonomy" id="1097556"/>
    <lineage>
        <taxon>Eukaryota</taxon>
        <taxon>Fungi</taxon>
        <taxon>Dikarya</taxon>
        <taxon>Ascomycota</taxon>
        <taxon>Taphrinomycotina</taxon>
        <taxon>Taphrinomycetes</taxon>
        <taxon>Taphrinales</taxon>
        <taxon>Taphrinaceae</taxon>
        <taxon>Taphrina</taxon>
    </lineage>
</organism>
<dbReference type="STRING" id="1097556.R4XBB1"/>
<dbReference type="EMBL" id="CAHR02000108">
    <property type="protein sequence ID" value="CCG82890.1"/>
    <property type="molecule type" value="Genomic_DNA"/>
</dbReference>
<keyword evidence="1" id="KW-1133">Transmembrane helix</keyword>
<protein>
    <submittedName>
        <fullName evidence="2">Uncharacterized protein</fullName>
    </submittedName>
</protein>
<accession>R4XBB1</accession>
<sequence length="466" mass="54132">MTPSQQTSGSTSDHLKFLLRGHRWTKIIIFILCTIAYYLLFPSDSAGRQNPLGRNFTVHSFKYEISRNPKLCLKTRNTILSLTRRRRPARDYTYDHSISRTNISGWVGANNLIDGCWTYKERYHNYDKLPRTYFHHNECNLLYPPSHPERTAFNIRLTGDQIWTTDVILSIRAVVVELSWIRGFDVYILQHINSHKTFVRESVPAEFRSFTIQFTLDELIRDYDPKIVRPIVDAPERLPVMAQYNHLAETFFMRKHPQYDFAWFVEIDTRSMGPWDLFLNDIESSIHTVVPDNRRIDLLTFTPSYKVDLGWPWANSLSQFPNASLTMSLLQTHRISRALSEQMHRHHLIGRNGYFEGFMTTVATSENLNKFIYANPVFSDQVPAFTGMPFTGIAEVDVTRARLHKKNLYLGNLEAGGRYKEETKGKVLWHGATYSPAAGFSERYYGEWMESDTVCRPASLVHPVKS</sequence>
<evidence type="ECO:0000313" key="2">
    <source>
        <dbReference type="EMBL" id="CCG82890.1"/>
    </source>
</evidence>
<feature type="transmembrane region" description="Helical" evidence="1">
    <location>
        <begin position="24"/>
        <end position="41"/>
    </location>
</feature>
<evidence type="ECO:0000256" key="1">
    <source>
        <dbReference type="SAM" id="Phobius"/>
    </source>
</evidence>
<keyword evidence="3" id="KW-1185">Reference proteome</keyword>
<keyword evidence="1" id="KW-0812">Transmembrane</keyword>
<dbReference type="InterPro" id="IPR021822">
    <property type="entry name" value="DUF3405"/>
</dbReference>
<comment type="caution">
    <text evidence="2">The sequence shown here is derived from an EMBL/GenBank/DDBJ whole genome shotgun (WGS) entry which is preliminary data.</text>
</comment>
<proteinExistence type="predicted"/>
<dbReference type="PANTHER" id="PTHR36205">
    <property type="entry name" value="CHROMOSOME 19, WHOLE GENOME SHOTGUN SEQUENCE"/>
    <property type="match status" value="1"/>
</dbReference>
<dbReference type="PANTHER" id="PTHR36205:SF2">
    <property type="entry name" value="MAJOR FACILITATOR SUPERFAMILY TRANSPORTER"/>
    <property type="match status" value="1"/>
</dbReference>
<dbReference type="Pfam" id="PF11885">
    <property type="entry name" value="DUF3405"/>
    <property type="match status" value="1"/>
</dbReference>
<keyword evidence="1" id="KW-0472">Membrane</keyword>
<dbReference type="Proteomes" id="UP000013776">
    <property type="component" value="Unassembled WGS sequence"/>
</dbReference>
<name>R4XBB1_TAPDE</name>
<gene>
    <name evidence="2" type="ORF">TAPDE_003041</name>
</gene>
<dbReference type="OrthoDB" id="3353407at2759"/>
<dbReference type="VEuPathDB" id="FungiDB:TAPDE_003041"/>